<dbReference type="EMBL" id="CP071060">
    <property type="protein sequence ID" value="QSI77462.1"/>
    <property type="molecule type" value="Genomic_DNA"/>
</dbReference>
<dbReference type="PANTHER" id="PTHR35936:SF35">
    <property type="entry name" value="L-CYSTINE-BINDING PROTEIN TCYJ"/>
    <property type="match status" value="1"/>
</dbReference>
<gene>
    <name evidence="4" type="ORF">JY500_02055</name>
</gene>
<feature type="chain" id="PRO_5046484293" evidence="2">
    <location>
        <begin position="26"/>
        <end position="265"/>
    </location>
</feature>
<dbReference type="Pfam" id="PF00497">
    <property type="entry name" value="SBP_bac_3"/>
    <property type="match status" value="1"/>
</dbReference>
<evidence type="ECO:0000256" key="1">
    <source>
        <dbReference type="ARBA" id="ARBA00022729"/>
    </source>
</evidence>
<keyword evidence="5" id="KW-1185">Reference proteome</keyword>
<evidence type="ECO:0000259" key="3">
    <source>
        <dbReference type="SMART" id="SM00062"/>
    </source>
</evidence>
<keyword evidence="1 2" id="KW-0732">Signal</keyword>
<dbReference type="RefSeq" id="WP_206254904.1">
    <property type="nucleotide sequence ID" value="NZ_CP071060.1"/>
</dbReference>
<feature type="signal peptide" evidence="2">
    <location>
        <begin position="1"/>
        <end position="25"/>
    </location>
</feature>
<organism evidence="4 5">
    <name type="scientific">Niveibacterium microcysteis</name>
    <dbReference type="NCBI Taxonomy" id="2811415"/>
    <lineage>
        <taxon>Bacteria</taxon>
        <taxon>Pseudomonadati</taxon>
        <taxon>Pseudomonadota</taxon>
        <taxon>Betaproteobacteria</taxon>
        <taxon>Rhodocyclales</taxon>
        <taxon>Rhodocyclaceae</taxon>
        <taxon>Niveibacterium</taxon>
    </lineage>
</organism>
<reference evidence="4 5" key="1">
    <citation type="submission" date="2021-02" db="EMBL/GenBank/DDBJ databases">
        <title>Niveibacterium changnyeongensis HC41.</title>
        <authorList>
            <person name="Kang M."/>
        </authorList>
    </citation>
    <scope>NUCLEOTIDE SEQUENCE [LARGE SCALE GENOMIC DNA]</scope>
    <source>
        <strain evidence="4 5">HC41</strain>
    </source>
</reference>
<feature type="domain" description="Solute-binding protein family 3/N-terminal" evidence="3">
    <location>
        <begin position="29"/>
        <end position="252"/>
    </location>
</feature>
<accession>A0ABX7MCU8</accession>
<evidence type="ECO:0000313" key="5">
    <source>
        <dbReference type="Proteomes" id="UP000663570"/>
    </source>
</evidence>
<dbReference type="PANTHER" id="PTHR35936">
    <property type="entry name" value="MEMBRANE-BOUND LYTIC MUREIN TRANSGLYCOSYLASE F"/>
    <property type="match status" value="1"/>
</dbReference>
<dbReference type="Proteomes" id="UP000663570">
    <property type="component" value="Chromosome"/>
</dbReference>
<dbReference type="Gene3D" id="3.40.190.10">
    <property type="entry name" value="Periplasmic binding protein-like II"/>
    <property type="match status" value="2"/>
</dbReference>
<evidence type="ECO:0000313" key="4">
    <source>
        <dbReference type="EMBL" id="QSI77462.1"/>
    </source>
</evidence>
<dbReference type="InterPro" id="IPR001638">
    <property type="entry name" value="Solute-binding_3/MltF_N"/>
</dbReference>
<evidence type="ECO:0000256" key="2">
    <source>
        <dbReference type="SAM" id="SignalP"/>
    </source>
</evidence>
<sequence length="265" mass="29203">MTLLRRVLVLIAAALLLLPPMPAAADCTLLRYATNPNYPPFSWPGERDDYNGASVELLKLVAPPGVTLVPMMFPWKRSQAMAEAGQIDLLLSLRITPERERYLSFTRTAAFANPIVVFVPETSPIKYADWQTLKSYQGGVSLGDAFGNGFDEYMRDNLKVDTAPTMIENFRKLKLGRIDYFVSGDYLGRAYLRSAAGKAGARVVSIDPPISSGSIHFGFSRRSACIGLLKDMDARLSELNAKGIPARLLDDALSAFALESGYEWK</sequence>
<dbReference type="SMART" id="SM00062">
    <property type="entry name" value="PBPb"/>
    <property type="match status" value="1"/>
</dbReference>
<dbReference type="SUPFAM" id="SSF53850">
    <property type="entry name" value="Periplasmic binding protein-like II"/>
    <property type="match status" value="1"/>
</dbReference>
<name>A0ABX7MCU8_9RHOO</name>
<protein>
    <submittedName>
        <fullName evidence="4">Transporter substrate-binding domain-containing protein</fullName>
    </submittedName>
</protein>
<proteinExistence type="predicted"/>